<dbReference type="InterPro" id="IPR036864">
    <property type="entry name" value="Zn2-C6_fun-type_DNA-bd_sf"/>
</dbReference>
<feature type="compositionally biased region" description="Polar residues" evidence="2">
    <location>
        <begin position="157"/>
        <end position="175"/>
    </location>
</feature>
<evidence type="ECO:0000313" key="4">
    <source>
        <dbReference type="Proteomes" id="UP000664132"/>
    </source>
</evidence>
<reference evidence="3" key="1">
    <citation type="submission" date="2021-02" db="EMBL/GenBank/DDBJ databases">
        <title>Genome sequence Cadophora malorum strain M34.</title>
        <authorList>
            <person name="Stefanovic E."/>
            <person name="Vu D."/>
            <person name="Scully C."/>
            <person name="Dijksterhuis J."/>
            <person name="Roader J."/>
            <person name="Houbraken J."/>
        </authorList>
    </citation>
    <scope>NUCLEOTIDE SEQUENCE</scope>
    <source>
        <strain evidence="3">M34</strain>
    </source>
</reference>
<evidence type="ECO:0008006" key="5">
    <source>
        <dbReference type="Google" id="ProtNLM"/>
    </source>
</evidence>
<feature type="compositionally biased region" description="Polar residues" evidence="2">
    <location>
        <begin position="186"/>
        <end position="197"/>
    </location>
</feature>
<proteinExistence type="predicted"/>
<dbReference type="EMBL" id="JAFJYH010000256">
    <property type="protein sequence ID" value="KAG4414621.1"/>
    <property type="molecule type" value="Genomic_DNA"/>
</dbReference>
<name>A0A8H7T993_9HELO</name>
<protein>
    <recommendedName>
        <fullName evidence="5">Zn(2)-C6 fungal-type domain-containing protein</fullName>
    </recommendedName>
</protein>
<dbReference type="GO" id="GO:0000981">
    <property type="term" value="F:DNA-binding transcription factor activity, RNA polymerase II-specific"/>
    <property type="evidence" value="ECO:0007669"/>
    <property type="project" value="InterPro"/>
</dbReference>
<dbReference type="GO" id="GO:0008270">
    <property type="term" value="F:zinc ion binding"/>
    <property type="evidence" value="ECO:0007669"/>
    <property type="project" value="InterPro"/>
</dbReference>
<evidence type="ECO:0000313" key="3">
    <source>
        <dbReference type="EMBL" id="KAG4414621.1"/>
    </source>
</evidence>
<accession>A0A8H7T993</accession>
<dbReference type="Proteomes" id="UP000664132">
    <property type="component" value="Unassembled WGS sequence"/>
</dbReference>
<feature type="compositionally biased region" description="Low complexity" evidence="2">
    <location>
        <begin position="203"/>
        <end position="221"/>
    </location>
</feature>
<feature type="region of interest" description="Disordered" evidence="2">
    <location>
        <begin position="1"/>
        <end position="29"/>
    </location>
</feature>
<feature type="compositionally biased region" description="Basic residues" evidence="2">
    <location>
        <begin position="13"/>
        <end position="22"/>
    </location>
</feature>
<feature type="region of interest" description="Disordered" evidence="2">
    <location>
        <begin position="157"/>
        <end position="224"/>
    </location>
</feature>
<dbReference type="CDD" id="cd00067">
    <property type="entry name" value="GAL4"/>
    <property type="match status" value="1"/>
</dbReference>
<keyword evidence="4" id="KW-1185">Reference proteome</keyword>
<keyword evidence="1" id="KW-0539">Nucleus</keyword>
<evidence type="ECO:0000256" key="1">
    <source>
        <dbReference type="ARBA" id="ARBA00023242"/>
    </source>
</evidence>
<dbReference type="InterPro" id="IPR001138">
    <property type="entry name" value="Zn2Cys6_DnaBD"/>
</dbReference>
<dbReference type="AlphaFoldDB" id="A0A8H7T993"/>
<dbReference type="Gene3D" id="4.10.240.10">
    <property type="entry name" value="Zn(2)-C6 fungal-type DNA-binding domain"/>
    <property type="match status" value="1"/>
</dbReference>
<comment type="caution">
    <text evidence="3">The sequence shown here is derived from an EMBL/GenBank/DDBJ whole genome shotgun (WGS) entry which is preliminary data.</text>
</comment>
<evidence type="ECO:0000256" key="2">
    <source>
        <dbReference type="SAM" id="MobiDB-lite"/>
    </source>
</evidence>
<feature type="compositionally biased region" description="Low complexity" evidence="2">
    <location>
        <begin position="1"/>
        <end position="12"/>
    </location>
</feature>
<organism evidence="3 4">
    <name type="scientific">Cadophora malorum</name>
    <dbReference type="NCBI Taxonomy" id="108018"/>
    <lineage>
        <taxon>Eukaryota</taxon>
        <taxon>Fungi</taxon>
        <taxon>Dikarya</taxon>
        <taxon>Ascomycota</taxon>
        <taxon>Pezizomycotina</taxon>
        <taxon>Leotiomycetes</taxon>
        <taxon>Helotiales</taxon>
        <taxon>Ploettnerulaceae</taxon>
        <taxon>Cadophora</taxon>
    </lineage>
</organism>
<gene>
    <name evidence="3" type="ORF">IFR04_012227</name>
</gene>
<sequence length="240" mass="26561">MLQSQYKKYVGPPRKKRPRRPSPVRLYPKTTRPSVVRNCSSCRELHLKFTKEEPTCLECRDNRRVCAYPKSQHEPNSAQLPTGVREIATSNWVGTQALANGPTSGTLGHSFTRSTSVSNTHIRTLLDDGSFNSPRWLRHRTHQASSFRTYADSMRQEPQNVGYSPTMNSQTQGPAPQTGFGANAPTGYQTSEGSSPDAQGLFASNSYSANSTNATTPTALTAEEEIEEEIQKLLRGRNGE</sequence>